<accession>A0A7X0SHN4</accession>
<dbReference type="RefSeq" id="WP_185165578.1">
    <property type="nucleotide sequence ID" value="NZ_JACKWY010000016.1"/>
</dbReference>
<keyword evidence="2" id="KW-0472">Membrane</keyword>
<name>A0A7X0SHN4_9CLOT</name>
<keyword evidence="2" id="KW-1133">Transmembrane helix</keyword>
<gene>
    <name evidence="3" type="ORF">H7E68_17915</name>
</gene>
<proteinExistence type="predicted"/>
<feature type="region of interest" description="Disordered" evidence="1">
    <location>
        <begin position="1"/>
        <end position="23"/>
    </location>
</feature>
<feature type="transmembrane region" description="Helical" evidence="2">
    <location>
        <begin position="75"/>
        <end position="92"/>
    </location>
</feature>
<feature type="compositionally biased region" description="Basic residues" evidence="1">
    <location>
        <begin position="1"/>
        <end position="22"/>
    </location>
</feature>
<evidence type="ECO:0000256" key="1">
    <source>
        <dbReference type="SAM" id="MobiDB-lite"/>
    </source>
</evidence>
<dbReference type="AlphaFoldDB" id="A0A7X0SHN4"/>
<evidence type="ECO:0000313" key="4">
    <source>
        <dbReference type="Proteomes" id="UP000585258"/>
    </source>
</evidence>
<comment type="caution">
    <text evidence="3">The sequence shown here is derived from an EMBL/GenBank/DDBJ whole genome shotgun (WGS) entry which is preliminary data.</text>
</comment>
<dbReference type="Proteomes" id="UP000585258">
    <property type="component" value="Unassembled WGS sequence"/>
</dbReference>
<organism evidence="3 4">
    <name type="scientific">Clostridium gasigenes</name>
    <dbReference type="NCBI Taxonomy" id="94869"/>
    <lineage>
        <taxon>Bacteria</taxon>
        <taxon>Bacillati</taxon>
        <taxon>Bacillota</taxon>
        <taxon>Clostridia</taxon>
        <taxon>Eubacteriales</taxon>
        <taxon>Clostridiaceae</taxon>
        <taxon>Clostridium</taxon>
    </lineage>
</organism>
<sequence length="118" mass="13320">MAKNNTKNKSKNNKKNKTKNNKKVIDNKVIDKKEITGWKGKVSLFILILEVLVEVGMLGIIFARGSFNISQGSKIIWIIYLIIQIILGFTILSKKKDDSKGTFHLQTVLVTITYLLVA</sequence>
<dbReference type="EMBL" id="JACKWY010000016">
    <property type="protein sequence ID" value="MBB6716572.1"/>
    <property type="molecule type" value="Genomic_DNA"/>
</dbReference>
<evidence type="ECO:0000313" key="3">
    <source>
        <dbReference type="EMBL" id="MBB6716572.1"/>
    </source>
</evidence>
<feature type="transmembrane region" description="Helical" evidence="2">
    <location>
        <begin position="42"/>
        <end position="63"/>
    </location>
</feature>
<reference evidence="3 4" key="1">
    <citation type="submission" date="2020-08" db="EMBL/GenBank/DDBJ databases">
        <title>Clostridia isolated from Swiss meat.</title>
        <authorList>
            <person name="Wambui J."/>
            <person name="Stevens M.J.A."/>
            <person name="Stephan R."/>
        </authorList>
    </citation>
    <scope>NUCLEOTIDE SEQUENCE [LARGE SCALE GENOMIC DNA]</scope>
    <source>
        <strain evidence="3 4">CM001</strain>
    </source>
</reference>
<keyword evidence="2" id="KW-0812">Transmembrane</keyword>
<evidence type="ECO:0000256" key="2">
    <source>
        <dbReference type="SAM" id="Phobius"/>
    </source>
</evidence>
<protein>
    <submittedName>
        <fullName evidence="3">Uncharacterized protein</fullName>
    </submittedName>
</protein>